<protein>
    <submittedName>
        <fullName evidence="1">Uncharacterized protein</fullName>
    </submittedName>
</protein>
<proteinExistence type="predicted"/>
<gene>
    <name evidence="1" type="ORF">SBA_ch1_24270</name>
</gene>
<reference evidence="1" key="1">
    <citation type="submission" date="2018-07" db="EMBL/GenBank/DDBJ databases">
        <title>Complete genome sequence of Sphingomonas bisphenolicum strain AO1, a bisphenol A degradative bacterium isolated from Japanese farm field.</title>
        <authorList>
            <person name="Murakami M."/>
            <person name="Koh M."/>
            <person name="Koba S."/>
            <person name="Matsumura Y."/>
        </authorList>
    </citation>
    <scope>NUCLEOTIDE SEQUENCE</scope>
    <source>
        <strain evidence="1">AO1</strain>
    </source>
</reference>
<name>A0ABM7G637_9SPHN</name>
<organism evidence="1 2">
    <name type="scientific">Sphingomonas bisphenolicum</name>
    <dbReference type="NCBI Taxonomy" id="296544"/>
    <lineage>
        <taxon>Bacteria</taxon>
        <taxon>Pseudomonadati</taxon>
        <taxon>Pseudomonadota</taxon>
        <taxon>Alphaproteobacteria</taxon>
        <taxon>Sphingomonadales</taxon>
        <taxon>Sphingomonadaceae</taxon>
        <taxon>Sphingomonas</taxon>
    </lineage>
</organism>
<evidence type="ECO:0000313" key="1">
    <source>
        <dbReference type="EMBL" id="BBF70227.1"/>
    </source>
</evidence>
<keyword evidence="2" id="KW-1185">Reference proteome</keyword>
<evidence type="ECO:0000313" key="2">
    <source>
        <dbReference type="Proteomes" id="UP001059971"/>
    </source>
</evidence>
<dbReference type="EMBL" id="AP018817">
    <property type="protein sequence ID" value="BBF70227.1"/>
    <property type="molecule type" value="Genomic_DNA"/>
</dbReference>
<sequence>MSSFVEFLLAAIIDRLPRSSEDWQPGDLAVCLGIEGGMKDAIEPAQGDVLRVSRICMGGLFLHFEGKPDTRHWLAAFFRKVKPDTEPAADEEWVEQLQRFRRKVPA</sequence>
<dbReference type="RefSeq" id="WP_261934640.1">
    <property type="nucleotide sequence ID" value="NZ_AP018817.1"/>
</dbReference>
<accession>A0ABM7G637</accession>
<dbReference type="Proteomes" id="UP001059971">
    <property type="component" value="Chromosome 1"/>
</dbReference>